<dbReference type="PROSITE" id="PS50885">
    <property type="entry name" value="HAMP"/>
    <property type="match status" value="1"/>
</dbReference>
<keyword evidence="4" id="KW-0472">Membrane</keyword>
<dbReference type="Pfam" id="PF00015">
    <property type="entry name" value="MCPsignal"/>
    <property type="match status" value="1"/>
</dbReference>
<comment type="similarity">
    <text evidence="2">Belongs to the methyl-accepting chemotaxis (MCP) protein family.</text>
</comment>
<evidence type="ECO:0000256" key="2">
    <source>
        <dbReference type="ARBA" id="ARBA00029447"/>
    </source>
</evidence>
<dbReference type="SMART" id="SM00304">
    <property type="entry name" value="HAMP"/>
    <property type="match status" value="1"/>
</dbReference>
<dbReference type="PROSITE" id="PS50111">
    <property type="entry name" value="CHEMOTAXIS_TRANSDUC_2"/>
    <property type="match status" value="1"/>
</dbReference>
<dbReference type="InterPro" id="IPR051310">
    <property type="entry name" value="MCP_chemotaxis"/>
</dbReference>
<evidence type="ECO:0000259" key="6">
    <source>
        <dbReference type="PROSITE" id="PS50885"/>
    </source>
</evidence>
<dbReference type="Proteomes" id="UP001528673">
    <property type="component" value="Unassembled WGS sequence"/>
</dbReference>
<evidence type="ECO:0000259" key="5">
    <source>
        <dbReference type="PROSITE" id="PS50111"/>
    </source>
</evidence>
<dbReference type="RefSeq" id="WP_273953674.1">
    <property type="nucleotide sequence ID" value="NZ_JAQSIP010000013.1"/>
</dbReference>
<dbReference type="CDD" id="cd06225">
    <property type="entry name" value="HAMP"/>
    <property type="match status" value="1"/>
</dbReference>
<sequence>MNFIQNFSIRLRLGVGYAALTLALVLVAVLGLQGEARTQANLDHQINDLNVLTRLENELLTAANARAVSARNLVLASSPEDRASETRLVQQAHDKVQSVLAKLGPFVQAMPDTTEALRQSHEQVLKIEAQYGPVALDIVRLAGAGQAEQAIRKINVECRPLLAQLIEQINVSLAESARIGAVASEASHAEFVHLRRVLVSISTGVLLLAIFLSVLTTKSITRPLDQADQAVTSFAEGNLSRSLPARGRNEITHVMHAIEHMRQSLMGIVSDVRRGASQVSGASQEIAEGNQDLSARTEQQASALQQTTASMEMLSGIVQKNSANARHANQLAVQAAAVAQQGGQVVAGVVQTMNSINDSSSRIQEIIGVIDGIAFQTNILALNAAVEAARAGEEGRGFAVVAGEVRVLAQRSATAAKEIKQLISESVERVAQGSTMVAQAGSTMDDIVGSIEKVVTIVAEISEASAEQSASVGQIGEAVALIDQATQQNASLVQEIATAASSLQAQAGELVQAVSVFKLDPEATLRESGAPGWPRLAMG</sequence>
<dbReference type="CDD" id="cd11386">
    <property type="entry name" value="MCP_signal"/>
    <property type="match status" value="1"/>
</dbReference>
<accession>A0ABT5N434</accession>
<dbReference type="InterPro" id="IPR004090">
    <property type="entry name" value="Chemotax_Me-accpt_rcpt"/>
</dbReference>
<dbReference type="SUPFAM" id="SSF58104">
    <property type="entry name" value="Methyl-accepting chemotaxis protein (MCP) signaling domain"/>
    <property type="match status" value="1"/>
</dbReference>
<evidence type="ECO:0000256" key="3">
    <source>
        <dbReference type="PROSITE-ProRule" id="PRU00284"/>
    </source>
</evidence>
<dbReference type="Pfam" id="PF00672">
    <property type="entry name" value="HAMP"/>
    <property type="match status" value="1"/>
</dbReference>
<keyword evidence="3" id="KW-0807">Transducer</keyword>
<evidence type="ECO:0000313" key="7">
    <source>
        <dbReference type="EMBL" id="MDD0840890.1"/>
    </source>
</evidence>
<name>A0ABT5N434_9BURK</name>
<dbReference type="InterPro" id="IPR004089">
    <property type="entry name" value="MCPsignal_dom"/>
</dbReference>
<feature type="transmembrane region" description="Helical" evidence="4">
    <location>
        <begin position="15"/>
        <end position="32"/>
    </location>
</feature>
<dbReference type="PRINTS" id="PR00260">
    <property type="entry name" value="CHEMTRNSDUCR"/>
</dbReference>
<feature type="domain" description="HAMP" evidence="6">
    <location>
        <begin position="218"/>
        <end position="270"/>
    </location>
</feature>
<organism evidence="7 8">
    <name type="scientific">Curvibacter cyanobacteriorum</name>
    <dbReference type="NCBI Taxonomy" id="3026422"/>
    <lineage>
        <taxon>Bacteria</taxon>
        <taxon>Pseudomonadati</taxon>
        <taxon>Pseudomonadota</taxon>
        <taxon>Betaproteobacteria</taxon>
        <taxon>Burkholderiales</taxon>
        <taxon>Comamonadaceae</taxon>
        <taxon>Curvibacter</taxon>
    </lineage>
</organism>
<comment type="caution">
    <text evidence="7">The sequence shown here is derived from an EMBL/GenBank/DDBJ whole genome shotgun (WGS) entry which is preliminary data.</text>
</comment>
<dbReference type="EMBL" id="JAQSIP010000013">
    <property type="protein sequence ID" value="MDD0840890.1"/>
    <property type="molecule type" value="Genomic_DNA"/>
</dbReference>
<evidence type="ECO:0000256" key="1">
    <source>
        <dbReference type="ARBA" id="ARBA00022481"/>
    </source>
</evidence>
<dbReference type="SMART" id="SM00283">
    <property type="entry name" value="MA"/>
    <property type="match status" value="1"/>
</dbReference>
<gene>
    <name evidence="7" type="ORF">PSQ40_20105</name>
</gene>
<dbReference type="Gene3D" id="1.10.287.950">
    <property type="entry name" value="Methyl-accepting chemotaxis protein"/>
    <property type="match status" value="1"/>
</dbReference>
<evidence type="ECO:0000313" key="8">
    <source>
        <dbReference type="Proteomes" id="UP001528673"/>
    </source>
</evidence>
<reference evidence="7 8" key="1">
    <citation type="submission" date="2023-02" db="EMBL/GenBank/DDBJ databases">
        <title>Bacterial whole genomic sequence of Curvibacter sp. HBC61.</title>
        <authorList>
            <person name="Le V."/>
            <person name="Ko S.-R."/>
            <person name="Ahn C.-Y."/>
            <person name="Oh H.-M."/>
        </authorList>
    </citation>
    <scope>NUCLEOTIDE SEQUENCE [LARGE SCALE GENOMIC DNA]</scope>
    <source>
        <strain evidence="7 8">HBC61</strain>
    </source>
</reference>
<proteinExistence type="inferred from homology"/>
<keyword evidence="4" id="KW-1133">Transmembrane helix</keyword>
<keyword evidence="1" id="KW-0488">Methylation</keyword>
<keyword evidence="8" id="KW-1185">Reference proteome</keyword>
<protein>
    <submittedName>
        <fullName evidence="7">Methyl-accepting chemotaxis protein</fullName>
    </submittedName>
</protein>
<evidence type="ECO:0000256" key="4">
    <source>
        <dbReference type="SAM" id="Phobius"/>
    </source>
</evidence>
<feature type="domain" description="Methyl-accepting transducer" evidence="5">
    <location>
        <begin position="275"/>
        <end position="504"/>
    </location>
</feature>
<dbReference type="InterPro" id="IPR003660">
    <property type="entry name" value="HAMP_dom"/>
</dbReference>
<keyword evidence="4" id="KW-0812">Transmembrane</keyword>
<dbReference type="PANTHER" id="PTHR43531:SF14">
    <property type="entry name" value="METHYL-ACCEPTING CHEMOTAXIS PROTEIN I-RELATED"/>
    <property type="match status" value="1"/>
</dbReference>
<dbReference type="PANTHER" id="PTHR43531">
    <property type="entry name" value="PROTEIN ICFG"/>
    <property type="match status" value="1"/>
</dbReference>